<dbReference type="PROSITE" id="PS51016">
    <property type="entry name" value="MYTH4"/>
    <property type="match status" value="1"/>
</dbReference>
<dbReference type="InParanoid" id="Q236N9"/>
<evidence type="ECO:0000313" key="3">
    <source>
        <dbReference type="Proteomes" id="UP000009168"/>
    </source>
</evidence>
<accession>Q236N9</accession>
<sequence length="295" mass="35278">MFQNSKSEVETLSLINNLIEKDEIIGLQCLHHTIHKGWFNASSTLITKYFNPKQRDLYEEFVKIRKKLKLENVPLFSNLTNLLPEQSPSLVKAEPCYMWAQNMTHILMKIKFSPKIDVPGYLEILRLNVSITLPELTVSGVAFTGDFPVLFYLNIKTYKFMNAHHSKWYQTEMGTITLEILKSPSPYVWRNIHAELHHNPHNQYIWWEIYRLYQDQFEAGFSLLADTEMKRDEKEDQYQLREERMISDKRLVREKLAEQKSMQNQILRDKMYCTEMRSKKRNYIADPFEWEAWQI</sequence>
<dbReference type="KEGG" id="tet:TTHERM_00085590"/>
<dbReference type="EMBL" id="GG662749">
    <property type="protein sequence ID" value="EAR92461.3"/>
    <property type="molecule type" value="Genomic_DNA"/>
</dbReference>
<dbReference type="GO" id="GO:0005856">
    <property type="term" value="C:cytoskeleton"/>
    <property type="evidence" value="ECO:0007669"/>
    <property type="project" value="InterPro"/>
</dbReference>
<name>Q236N9_TETTS</name>
<reference evidence="3" key="1">
    <citation type="journal article" date="2006" name="PLoS Biol.">
        <title>Macronuclear genome sequence of the ciliate Tetrahymena thermophila, a model eukaryote.</title>
        <authorList>
            <person name="Eisen J.A."/>
            <person name="Coyne R.S."/>
            <person name="Wu M."/>
            <person name="Wu D."/>
            <person name="Thiagarajan M."/>
            <person name="Wortman J.R."/>
            <person name="Badger J.H."/>
            <person name="Ren Q."/>
            <person name="Amedeo P."/>
            <person name="Jones K.M."/>
            <person name="Tallon L.J."/>
            <person name="Delcher A.L."/>
            <person name="Salzberg S.L."/>
            <person name="Silva J.C."/>
            <person name="Haas B.J."/>
            <person name="Majoros W.H."/>
            <person name="Farzad M."/>
            <person name="Carlton J.M."/>
            <person name="Smith R.K. Jr."/>
            <person name="Garg J."/>
            <person name="Pearlman R.E."/>
            <person name="Karrer K.M."/>
            <person name="Sun L."/>
            <person name="Manning G."/>
            <person name="Elde N.C."/>
            <person name="Turkewitz A.P."/>
            <person name="Asai D.J."/>
            <person name="Wilkes D.E."/>
            <person name="Wang Y."/>
            <person name="Cai H."/>
            <person name="Collins K."/>
            <person name="Stewart B.A."/>
            <person name="Lee S.R."/>
            <person name="Wilamowska K."/>
            <person name="Weinberg Z."/>
            <person name="Ruzzo W.L."/>
            <person name="Wloga D."/>
            <person name="Gaertig J."/>
            <person name="Frankel J."/>
            <person name="Tsao C.-C."/>
            <person name="Gorovsky M.A."/>
            <person name="Keeling P.J."/>
            <person name="Waller R.F."/>
            <person name="Patron N.J."/>
            <person name="Cherry J.M."/>
            <person name="Stover N.A."/>
            <person name="Krieger C.J."/>
            <person name="del Toro C."/>
            <person name="Ryder H.F."/>
            <person name="Williamson S.C."/>
            <person name="Barbeau R.A."/>
            <person name="Hamilton E.P."/>
            <person name="Orias E."/>
        </authorList>
    </citation>
    <scope>NUCLEOTIDE SEQUENCE [LARGE SCALE GENOMIC DNA]</scope>
    <source>
        <strain evidence="3">SB210</strain>
    </source>
</reference>
<evidence type="ECO:0000313" key="2">
    <source>
        <dbReference type="EMBL" id="EAR92461.3"/>
    </source>
</evidence>
<dbReference type="eggNOG" id="ENOG502SR64">
    <property type="taxonomic scope" value="Eukaryota"/>
</dbReference>
<organism evidence="2 3">
    <name type="scientific">Tetrahymena thermophila (strain SB210)</name>
    <dbReference type="NCBI Taxonomy" id="312017"/>
    <lineage>
        <taxon>Eukaryota</taxon>
        <taxon>Sar</taxon>
        <taxon>Alveolata</taxon>
        <taxon>Ciliophora</taxon>
        <taxon>Intramacronucleata</taxon>
        <taxon>Oligohymenophorea</taxon>
        <taxon>Hymenostomatida</taxon>
        <taxon>Tetrahymenina</taxon>
        <taxon>Tetrahymenidae</taxon>
        <taxon>Tetrahymena</taxon>
    </lineage>
</organism>
<dbReference type="Proteomes" id="UP000009168">
    <property type="component" value="Unassembled WGS sequence"/>
</dbReference>
<dbReference type="RefSeq" id="XP_001012706.3">
    <property type="nucleotide sequence ID" value="XM_001012706.3"/>
</dbReference>
<proteinExistence type="predicted"/>
<dbReference type="InterPro" id="IPR000857">
    <property type="entry name" value="MyTH4_dom"/>
</dbReference>
<dbReference type="HOGENOM" id="CLU_898591_0_0_1"/>
<gene>
    <name evidence="2" type="ORF">TTHERM_00085590</name>
</gene>
<protein>
    <recommendedName>
        <fullName evidence="1">MyTH4 domain-containing protein</fullName>
    </recommendedName>
</protein>
<feature type="domain" description="MyTH4" evidence="1">
    <location>
        <begin position="187"/>
        <end position="295"/>
    </location>
</feature>
<dbReference type="GeneID" id="7827650"/>
<dbReference type="OrthoDB" id="294772at2759"/>
<dbReference type="AlphaFoldDB" id="Q236N9"/>
<keyword evidence="3" id="KW-1185">Reference proteome</keyword>
<evidence type="ECO:0000259" key="1">
    <source>
        <dbReference type="PROSITE" id="PS51016"/>
    </source>
</evidence>